<organism evidence="2 3">
    <name type="scientific">Oceanobacillus zhaokaii</name>
    <dbReference type="NCBI Taxonomy" id="2052660"/>
    <lineage>
        <taxon>Bacteria</taxon>
        <taxon>Bacillati</taxon>
        <taxon>Bacillota</taxon>
        <taxon>Bacilli</taxon>
        <taxon>Bacillales</taxon>
        <taxon>Bacillaceae</taxon>
        <taxon>Oceanobacillus</taxon>
    </lineage>
</organism>
<dbReference type="CDD" id="cd06259">
    <property type="entry name" value="YdcF-like"/>
    <property type="match status" value="1"/>
</dbReference>
<dbReference type="PANTHER" id="PTHR30336">
    <property type="entry name" value="INNER MEMBRANE PROTEIN, PROBABLE PERMEASE"/>
    <property type="match status" value="1"/>
</dbReference>
<dbReference type="GO" id="GO:0005886">
    <property type="term" value="C:plasma membrane"/>
    <property type="evidence" value="ECO:0007669"/>
    <property type="project" value="TreeGrafter"/>
</dbReference>
<dbReference type="RefSeq" id="WP_114917745.1">
    <property type="nucleotide sequence ID" value="NZ_CP024848.1"/>
</dbReference>
<dbReference type="KEGG" id="ocn:CUC15_16630"/>
<dbReference type="OrthoDB" id="9782395at2"/>
<proteinExistence type="predicted"/>
<dbReference type="AlphaFoldDB" id="A0A345PKC9"/>
<dbReference type="GO" id="GO:0000270">
    <property type="term" value="P:peptidoglycan metabolic process"/>
    <property type="evidence" value="ECO:0007669"/>
    <property type="project" value="TreeGrafter"/>
</dbReference>
<dbReference type="Proteomes" id="UP000253908">
    <property type="component" value="Chromosome"/>
</dbReference>
<dbReference type="GO" id="GO:0043164">
    <property type="term" value="P:Gram-negative-bacterium-type cell wall biogenesis"/>
    <property type="evidence" value="ECO:0007669"/>
    <property type="project" value="TreeGrafter"/>
</dbReference>
<dbReference type="InterPro" id="IPR014729">
    <property type="entry name" value="Rossmann-like_a/b/a_fold"/>
</dbReference>
<dbReference type="EMBL" id="CP024848">
    <property type="protein sequence ID" value="AXI10459.1"/>
    <property type="molecule type" value="Genomic_DNA"/>
</dbReference>
<evidence type="ECO:0000313" key="2">
    <source>
        <dbReference type="EMBL" id="AXI10459.1"/>
    </source>
</evidence>
<dbReference type="Gene3D" id="3.40.50.620">
    <property type="entry name" value="HUPs"/>
    <property type="match status" value="1"/>
</dbReference>
<dbReference type="Pfam" id="PF02698">
    <property type="entry name" value="DUF218"/>
    <property type="match status" value="1"/>
</dbReference>
<name>A0A345PKC9_9BACI</name>
<gene>
    <name evidence="2" type="ORF">CUC15_16630</name>
</gene>
<dbReference type="PANTHER" id="PTHR30336:SF4">
    <property type="entry name" value="ENVELOPE BIOGENESIS FACTOR ELYC"/>
    <property type="match status" value="1"/>
</dbReference>
<evidence type="ECO:0000313" key="3">
    <source>
        <dbReference type="Proteomes" id="UP000253908"/>
    </source>
</evidence>
<feature type="domain" description="DUF218" evidence="1">
    <location>
        <begin position="39"/>
        <end position="173"/>
    </location>
</feature>
<dbReference type="InterPro" id="IPR003848">
    <property type="entry name" value="DUF218"/>
</dbReference>
<evidence type="ECO:0000259" key="1">
    <source>
        <dbReference type="Pfam" id="PF02698"/>
    </source>
</evidence>
<protein>
    <submittedName>
        <fullName evidence="2">YdcF family protein</fullName>
    </submittedName>
</protein>
<accession>A0A345PKC9</accession>
<dbReference type="InterPro" id="IPR051599">
    <property type="entry name" value="Cell_Envelope_Assoc"/>
</dbReference>
<reference evidence="3" key="1">
    <citation type="submission" date="2017-11" db="EMBL/GenBank/DDBJ databases">
        <authorList>
            <person name="Zhu W."/>
        </authorList>
    </citation>
    <scope>NUCLEOTIDE SEQUENCE [LARGE SCALE GENOMIC DNA]</scope>
    <source>
        <strain evidence="3">160</strain>
    </source>
</reference>
<keyword evidence="3" id="KW-1185">Reference proteome</keyword>
<sequence>MKLIKRVISIVLLLLTCLYLILILGREFLIVNEKPKKVDAIIVLSGGPGRLEKAVELFKGGYAEYMMLSNSNVQGTSVQEAVEMGIPKNRIITEDYATSTYTNALYTKEEMEKNNLKSAIVVSSDFHMRRSKLVFQRLYKDTGIELTYIASPYLERTWLTEKSEREIVFREWTKLIGYWLHMYKFTEE</sequence>